<sequence length="40" mass="4691">MFICSINYSQIRFSRKKQGKTAVKFRSDINGFSWQRFGTG</sequence>
<evidence type="ECO:0000313" key="1">
    <source>
        <dbReference type="EMBL" id="BBE16123.1"/>
    </source>
</evidence>
<dbReference type="KEGG" id="anf:AQPE_0260"/>
<dbReference type="EMBL" id="AP018694">
    <property type="protein sequence ID" value="BBE16123.1"/>
    <property type="molecule type" value="Genomic_DNA"/>
</dbReference>
<keyword evidence="2" id="KW-1185">Reference proteome</keyword>
<accession>A0A5K7S3K4</accession>
<evidence type="ECO:0000313" key="2">
    <source>
        <dbReference type="Proteomes" id="UP001193389"/>
    </source>
</evidence>
<name>A0A5K7S3K4_9BACT</name>
<proteinExistence type="predicted"/>
<protein>
    <submittedName>
        <fullName evidence="1">Uncharacterized protein</fullName>
    </submittedName>
</protein>
<reference evidence="1" key="1">
    <citation type="journal article" date="2020" name="Int. J. Syst. Evol. Microbiol.">
        <title>Aquipluma nitroreducens gen. nov. sp. nov., a novel facultatively anaerobic bacterium isolated from a freshwater lake.</title>
        <authorList>
            <person name="Watanabe M."/>
            <person name="Kojima H."/>
            <person name="Fukui M."/>
        </authorList>
    </citation>
    <scope>NUCLEOTIDE SEQUENCE</scope>
    <source>
        <strain evidence="1">MeG22</strain>
    </source>
</reference>
<dbReference type="Proteomes" id="UP001193389">
    <property type="component" value="Chromosome"/>
</dbReference>
<organism evidence="1 2">
    <name type="scientific">Aquipluma nitroreducens</name>
    <dbReference type="NCBI Taxonomy" id="2010828"/>
    <lineage>
        <taxon>Bacteria</taxon>
        <taxon>Pseudomonadati</taxon>
        <taxon>Bacteroidota</taxon>
        <taxon>Bacteroidia</taxon>
        <taxon>Marinilabiliales</taxon>
        <taxon>Prolixibacteraceae</taxon>
        <taxon>Aquipluma</taxon>
    </lineage>
</organism>
<gene>
    <name evidence="1" type="ORF">AQPE_0260</name>
</gene>
<dbReference type="AlphaFoldDB" id="A0A5K7S3K4"/>